<feature type="binding site" evidence="12">
    <location>
        <begin position="231"/>
        <end position="233"/>
    </location>
    <ligand>
        <name>L-serine</name>
        <dbReference type="ChEBI" id="CHEBI:33384"/>
    </ligand>
</feature>
<keyword evidence="8 12" id="KW-0648">Protein biosynthesis</keyword>
<sequence length="425" mass="47336">MLDPKLLRSDLATVAQRLAKRGFTLDVAQFEGLEARRRDLQTETEQLQNERNTRSKAIGQAKAAGEDIEPLMAQVSNLGERLDAAKAQLAEVAGELESLTASLPNLPHDSVPEGGDEDDNVELHRWGTPRTFDFAVKDHVDLGAKLGYLDFEMAAKLTGSRFAVMRGPIARLHRALTQFMLDKQTLEHGYEECYVPYMVNRDSLTGTGQLPKFGEDLFKLEGDNEYYLIPTAEVPLTNFARDHIFDAKQLPVRLTAHTPCFRSEAGAYGKDTRGMIRQHQFDKVEMVQMVAPETSYAALEEMRGHAEAILQALGLPYRVVTLCTGDMGFGAAKTYDLEVWLPSQQTYREISSVSNCEDFQARRMQARFRDPNHKKPQLLHTLNGSGLAVGRCLLAVLENYQNTDGSIGVPEALQPYMGGVETINT</sequence>
<dbReference type="RefSeq" id="WP_089728932.1">
    <property type="nucleotide sequence ID" value="NZ_FNGI01000006.1"/>
</dbReference>
<protein>
    <recommendedName>
        <fullName evidence="12">Serine--tRNA ligase</fullName>
        <ecNumber evidence="12">6.1.1.11</ecNumber>
    </recommendedName>
    <alternativeName>
        <fullName evidence="12">Seryl-tRNA synthetase</fullName>
        <shortName evidence="12">SerRS</shortName>
    </alternativeName>
    <alternativeName>
        <fullName evidence="12">Seryl-tRNA(Ser/Sec) synthetase</fullName>
    </alternativeName>
</protein>
<dbReference type="GO" id="GO:0005524">
    <property type="term" value="F:ATP binding"/>
    <property type="evidence" value="ECO:0007669"/>
    <property type="project" value="UniProtKB-UniRule"/>
</dbReference>
<feature type="binding site" evidence="12">
    <location>
        <position position="385"/>
    </location>
    <ligand>
        <name>L-serine</name>
        <dbReference type="ChEBI" id="CHEBI:33384"/>
    </ligand>
</feature>
<evidence type="ECO:0000256" key="3">
    <source>
        <dbReference type="ARBA" id="ARBA00010728"/>
    </source>
</evidence>
<comment type="domain">
    <text evidence="12">Consists of two distinct domains, a catalytic core and a N-terminal extension that is involved in tRNA binding.</text>
</comment>
<keyword evidence="5 12" id="KW-0436">Ligase</keyword>
<dbReference type="Pfam" id="PF00587">
    <property type="entry name" value="tRNA-synt_2b"/>
    <property type="match status" value="1"/>
</dbReference>
<keyword evidence="9 12" id="KW-0030">Aminoacyl-tRNA synthetase</keyword>
<dbReference type="OrthoDB" id="9804647at2"/>
<feature type="binding site" evidence="13">
    <location>
        <position position="262"/>
    </location>
    <ligand>
        <name>L-serine</name>
        <dbReference type="ChEBI" id="CHEBI:33384"/>
    </ligand>
</feature>
<evidence type="ECO:0000256" key="11">
    <source>
        <dbReference type="ARBA" id="ARBA00048823"/>
    </source>
</evidence>
<feature type="coiled-coil region" evidence="15">
    <location>
        <begin position="30"/>
        <end position="102"/>
    </location>
</feature>
<dbReference type="InterPro" id="IPR010978">
    <property type="entry name" value="tRNA-bd_arm"/>
</dbReference>
<reference evidence="17 18" key="1">
    <citation type="submission" date="2016-10" db="EMBL/GenBank/DDBJ databases">
        <authorList>
            <person name="de Groot N.N."/>
        </authorList>
    </citation>
    <scope>NUCLEOTIDE SEQUENCE [LARGE SCALE GENOMIC DNA]</scope>
    <source>
        <strain evidence="17 18">DSM 14789</strain>
    </source>
</reference>
<feature type="binding site" evidence="13">
    <location>
        <position position="231"/>
    </location>
    <ligand>
        <name>L-serine</name>
        <dbReference type="ChEBI" id="CHEBI:33384"/>
    </ligand>
</feature>
<evidence type="ECO:0000256" key="5">
    <source>
        <dbReference type="ARBA" id="ARBA00022598"/>
    </source>
</evidence>
<dbReference type="InterPro" id="IPR006195">
    <property type="entry name" value="aa-tRNA-synth_II"/>
</dbReference>
<dbReference type="GO" id="GO:0006434">
    <property type="term" value="P:seryl-tRNA aminoacylation"/>
    <property type="evidence" value="ECO:0007669"/>
    <property type="project" value="UniProtKB-UniRule"/>
</dbReference>
<evidence type="ECO:0000256" key="2">
    <source>
        <dbReference type="ARBA" id="ARBA00005045"/>
    </source>
</evidence>
<dbReference type="InterPro" id="IPR045864">
    <property type="entry name" value="aa-tRNA-synth_II/BPL/LPL"/>
</dbReference>
<evidence type="ECO:0000256" key="10">
    <source>
        <dbReference type="ARBA" id="ARBA00047929"/>
    </source>
</evidence>
<dbReference type="InterPro" id="IPR015866">
    <property type="entry name" value="Ser-tRNA-synth_1_N"/>
</dbReference>
<dbReference type="NCBIfam" id="TIGR00414">
    <property type="entry name" value="serS"/>
    <property type="match status" value="1"/>
</dbReference>
<dbReference type="SUPFAM" id="SSF55681">
    <property type="entry name" value="Class II aaRS and biotin synthetases"/>
    <property type="match status" value="1"/>
</dbReference>
<evidence type="ECO:0000313" key="18">
    <source>
        <dbReference type="Proteomes" id="UP000198654"/>
    </source>
</evidence>
<dbReference type="Gene3D" id="1.10.287.40">
    <property type="entry name" value="Serine-tRNA synthetase, tRNA binding domain"/>
    <property type="match status" value="1"/>
</dbReference>
<comment type="similarity">
    <text evidence="3 12">Belongs to the class-II aminoacyl-tRNA synthetase family. Type-1 seryl-tRNA synthetase subfamily.</text>
</comment>
<comment type="catalytic activity">
    <reaction evidence="11 12">
        <text>tRNA(Ser) + L-serine + ATP = L-seryl-tRNA(Ser) + AMP + diphosphate + H(+)</text>
        <dbReference type="Rhea" id="RHEA:12292"/>
        <dbReference type="Rhea" id="RHEA-COMP:9669"/>
        <dbReference type="Rhea" id="RHEA-COMP:9703"/>
        <dbReference type="ChEBI" id="CHEBI:15378"/>
        <dbReference type="ChEBI" id="CHEBI:30616"/>
        <dbReference type="ChEBI" id="CHEBI:33019"/>
        <dbReference type="ChEBI" id="CHEBI:33384"/>
        <dbReference type="ChEBI" id="CHEBI:78442"/>
        <dbReference type="ChEBI" id="CHEBI:78533"/>
        <dbReference type="ChEBI" id="CHEBI:456215"/>
        <dbReference type="EC" id="6.1.1.11"/>
    </reaction>
</comment>
<comment type="caution">
    <text evidence="12">Lacks conserved residue(s) required for the propagation of feature annotation.</text>
</comment>
<organism evidence="17 18">
    <name type="scientific">Modicisalibacter muralis</name>
    <dbReference type="NCBI Taxonomy" id="119000"/>
    <lineage>
        <taxon>Bacteria</taxon>
        <taxon>Pseudomonadati</taxon>
        <taxon>Pseudomonadota</taxon>
        <taxon>Gammaproteobacteria</taxon>
        <taxon>Oceanospirillales</taxon>
        <taxon>Halomonadaceae</taxon>
        <taxon>Modicisalibacter</taxon>
    </lineage>
</organism>
<evidence type="ECO:0000256" key="7">
    <source>
        <dbReference type="ARBA" id="ARBA00022840"/>
    </source>
</evidence>
<evidence type="ECO:0000256" key="4">
    <source>
        <dbReference type="ARBA" id="ARBA00022490"/>
    </source>
</evidence>
<feature type="binding site" evidence="12 14">
    <location>
        <begin position="349"/>
        <end position="352"/>
    </location>
    <ligand>
        <name>ATP</name>
        <dbReference type="ChEBI" id="CHEBI:30616"/>
    </ligand>
</feature>
<dbReference type="PRINTS" id="PR00981">
    <property type="entry name" value="TRNASYNTHSER"/>
</dbReference>
<evidence type="ECO:0000259" key="16">
    <source>
        <dbReference type="PROSITE" id="PS50862"/>
    </source>
</evidence>
<comment type="pathway">
    <text evidence="2 12">Aminoacyl-tRNA biosynthesis; selenocysteinyl-tRNA(Sec) biosynthesis; L-seryl-tRNA(Sec) from L-serine and tRNA(Sec): step 1/1.</text>
</comment>
<comment type="subunit">
    <text evidence="12">Homodimer. The tRNA molecule binds across the dimer.</text>
</comment>
<dbReference type="AlphaFoldDB" id="A0A1G9MFG1"/>
<evidence type="ECO:0000256" key="6">
    <source>
        <dbReference type="ARBA" id="ARBA00022741"/>
    </source>
</evidence>
<evidence type="ECO:0000256" key="9">
    <source>
        <dbReference type="ARBA" id="ARBA00023146"/>
    </source>
</evidence>
<dbReference type="EMBL" id="FNGI01000006">
    <property type="protein sequence ID" value="SDL73006.1"/>
    <property type="molecule type" value="Genomic_DNA"/>
</dbReference>
<dbReference type="InterPro" id="IPR033729">
    <property type="entry name" value="SerRS_core"/>
</dbReference>
<dbReference type="EC" id="6.1.1.11" evidence="12"/>
<evidence type="ECO:0000256" key="8">
    <source>
        <dbReference type="ARBA" id="ARBA00022917"/>
    </source>
</evidence>
<feature type="binding site" evidence="13">
    <location>
        <position position="383"/>
    </location>
    <ligand>
        <name>L-serine</name>
        <dbReference type="ChEBI" id="CHEBI:33384"/>
    </ligand>
</feature>
<feature type="domain" description="Aminoacyl-transfer RNA synthetases class-II family profile" evidence="16">
    <location>
        <begin position="171"/>
        <end position="410"/>
    </location>
</feature>
<comment type="function">
    <text evidence="12">Catalyzes the attachment of serine to tRNA(Ser). Is also able to aminoacylate tRNA(Sec) with serine, to form the misacylated tRNA L-seryl-tRNA(Sec), which will be further converted into selenocysteinyl-tRNA(Sec).</text>
</comment>
<keyword evidence="7 12" id="KW-0067">ATP-binding</keyword>
<dbReference type="HAMAP" id="MF_00176">
    <property type="entry name" value="Ser_tRNA_synth_type1"/>
    <property type="match status" value="1"/>
</dbReference>
<accession>A0A1G9MFG1</accession>
<evidence type="ECO:0000256" key="13">
    <source>
        <dbReference type="PIRSR" id="PIRSR001529-1"/>
    </source>
</evidence>
<dbReference type="SUPFAM" id="SSF46589">
    <property type="entry name" value="tRNA-binding arm"/>
    <property type="match status" value="1"/>
</dbReference>
<name>A0A1G9MFG1_9GAMM</name>
<dbReference type="PROSITE" id="PS50862">
    <property type="entry name" value="AA_TRNA_LIGASE_II"/>
    <property type="match status" value="1"/>
</dbReference>
<dbReference type="PIRSF" id="PIRSF001529">
    <property type="entry name" value="Ser-tRNA-synth_IIa"/>
    <property type="match status" value="1"/>
</dbReference>
<comment type="subcellular location">
    <subcellularLocation>
        <location evidence="1 12">Cytoplasm</location>
    </subcellularLocation>
</comment>
<dbReference type="PANTHER" id="PTHR43697">
    <property type="entry name" value="SERYL-TRNA SYNTHETASE"/>
    <property type="match status" value="1"/>
</dbReference>
<feature type="binding site" evidence="12 14">
    <location>
        <begin position="262"/>
        <end position="264"/>
    </location>
    <ligand>
        <name>ATP</name>
        <dbReference type="ChEBI" id="CHEBI:30616"/>
    </ligand>
</feature>
<dbReference type="Gene3D" id="3.30.930.10">
    <property type="entry name" value="Bira Bifunctional Protein, Domain 2"/>
    <property type="match status" value="1"/>
</dbReference>
<comment type="catalytic activity">
    <reaction evidence="10 12">
        <text>tRNA(Sec) + L-serine + ATP = L-seryl-tRNA(Sec) + AMP + diphosphate + H(+)</text>
        <dbReference type="Rhea" id="RHEA:42580"/>
        <dbReference type="Rhea" id="RHEA-COMP:9742"/>
        <dbReference type="Rhea" id="RHEA-COMP:10128"/>
        <dbReference type="ChEBI" id="CHEBI:15378"/>
        <dbReference type="ChEBI" id="CHEBI:30616"/>
        <dbReference type="ChEBI" id="CHEBI:33019"/>
        <dbReference type="ChEBI" id="CHEBI:33384"/>
        <dbReference type="ChEBI" id="CHEBI:78442"/>
        <dbReference type="ChEBI" id="CHEBI:78533"/>
        <dbReference type="ChEBI" id="CHEBI:456215"/>
        <dbReference type="EC" id="6.1.1.11"/>
    </reaction>
</comment>
<evidence type="ECO:0000256" key="1">
    <source>
        <dbReference type="ARBA" id="ARBA00004496"/>
    </source>
</evidence>
<keyword evidence="15" id="KW-0175">Coiled coil</keyword>
<dbReference type="Proteomes" id="UP000198654">
    <property type="component" value="Unassembled WGS sequence"/>
</dbReference>
<proteinExistence type="inferred from homology"/>
<keyword evidence="18" id="KW-1185">Reference proteome</keyword>
<dbReference type="PANTHER" id="PTHR43697:SF1">
    <property type="entry name" value="SERINE--TRNA LIGASE"/>
    <property type="match status" value="1"/>
</dbReference>
<dbReference type="InterPro" id="IPR002314">
    <property type="entry name" value="aa-tRNA-synt_IIb"/>
</dbReference>
<keyword evidence="6 12" id="KW-0547">Nucleotide-binding</keyword>
<evidence type="ECO:0000256" key="12">
    <source>
        <dbReference type="HAMAP-Rule" id="MF_00176"/>
    </source>
</evidence>
<dbReference type="GO" id="GO:0005737">
    <property type="term" value="C:cytoplasm"/>
    <property type="evidence" value="ECO:0007669"/>
    <property type="project" value="UniProtKB-SubCell"/>
</dbReference>
<evidence type="ECO:0000256" key="15">
    <source>
        <dbReference type="SAM" id="Coils"/>
    </source>
</evidence>
<dbReference type="InterPro" id="IPR002317">
    <property type="entry name" value="Ser-tRNA-ligase_type_1"/>
</dbReference>
<gene>
    <name evidence="12" type="primary">serS</name>
    <name evidence="17" type="ORF">SAMN05661010_02449</name>
</gene>
<evidence type="ECO:0000256" key="14">
    <source>
        <dbReference type="PIRSR" id="PIRSR001529-2"/>
    </source>
</evidence>
<feature type="binding site" evidence="12 13">
    <location>
        <position position="285"/>
    </location>
    <ligand>
        <name>L-serine</name>
        <dbReference type="ChEBI" id="CHEBI:33384"/>
    </ligand>
</feature>
<dbReference type="Pfam" id="PF02403">
    <property type="entry name" value="Seryl_tRNA_N"/>
    <property type="match status" value="1"/>
</dbReference>
<dbReference type="InterPro" id="IPR042103">
    <property type="entry name" value="SerRS_1_N_sf"/>
</dbReference>
<dbReference type="GO" id="GO:0004828">
    <property type="term" value="F:serine-tRNA ligase activity"/>
    <property type="evidence" value="ECO:0007669"/>
    <property type="project" value="UniProtKB-UniRule"/>
</dbReference>
<dbReference type="STRING" id="119000.SAMN05661010_02449"/>
<keyword evidence="4 12" id="KW-0963">Cytoplasm</keyword>
<dbReference type="CDD" id="cd00770">
    <property type="entry name" value="SerRS_core"/>
    <property type="match status" value="1"/>
</dbReference>
<evidence type="ECO:0000313" key="17">
    <source>
        <dbReference type="EMBL" id="SDL73006.1"/>
    </source>
</evidence>
<dbReference type="UniPathway" id="UPA00906">
    <property type="reaction ID" value="UER00895"/>
</dbReference>
<dbReference type="GO" id="GO:0016260">
    <property type="term" value="P:selenocysteine biosynthetic process"/>
    <property type="evidence" value="ECO:0007669"/>
    <property type="project" value="UniProtKB-UniRule"/>
</dbReference>